<dbReference type="AlphaFoldDB" id="A0A7S4ENJ0"/>
<gene>
    <name evidence="2" type="ORF">PAUS00366_LOCUS18734</name>
</gene>
<evidence type="ECO:0000259" key="1">
    <source>
        <dbReference type="Pfam" id="PF07137"/>
    </source>
</evidence>
<dbReference type="EMBL" id="HBIX01027714">
    <property type="protein sequence ID" value="CAE0725977.1"/>
    <property type="molecule type" value="Transcribed_RNA"/>
</dbReference>
<protein>
    <recommendedName>
        <fullName evidence="1">VDE lipocalin domain-containing protein</fullName>
    </recommendedName>
</protein>
<dbReference type="GO" id="GO:0046422">
    <property type="term" value="F:violaxanthin de-epoxidase activity"/>
    <property type="evidence" value="ECO:0007669"/>
    <property type="project" value="InterPro"/>
</dbReference>
<dbReference type="PANTHER" id="PTHR33970">
    <property type="entry name" value="VIOLAXANTHIN DE-EPOXIDASE, CHLOROPLASTIC-RELATED"/>
    <property type="match status" value="1"/>
</dbReference>
<dbReference type="InterPro" id="IPR012674">
    <property type="entry name" value="Calycin"/>
</dbReference>
<evidence type="ECO:0000313" key="2">
    <source>
        <dbReference type="EMBL" id="CAE0725977.1"/>
    </source>
</evidence>
<dbReference type="InterPro" id="IPR044682">
    <property type="entry name" value="VDE"/>
</dbReference>
<organism evidence="2">
    <name type="scientific">Pseudo-nitzschia australis</name>
    <dbReference type="NCBI Taxonomy" id="44445"/>
    <lineage>
        <taxon>Eukaryota</taxon>
        <taxon>Sar</taxon>
        <taxon>Stramenopiles</taxon>
        <taxon>Ochrophyta</taxon>
        <taxon>Bacillariophyta</taxon>
        <taxon>Bacillariophyceae</taxon>
        <taxon>Bacillariophycidae</taxon>
        <taxon>Bacillariales</taxon>
        <taxon>Bacillariaceae</taxon>
        <taxon>Pseudo-nitzschia</taxon>
    </lineage>
</organism>
<proteinExistence type="predicted"/>
<dbReference type="PANTHER" id="PTHR33970:SF2">
    <property type="entry name" value="OS01G0716400 PROTEIN"/>
    <property type="match status" value="1"/>
</dbReference>
<dbReference type="Pfam" id="PF07137">
    <property type="entry name" value="VDE"/>
    <property type="match status" value="1"/>
</dbReference>
<dbReference type="Gene3D" id="2.40.128.20">
    <property type="match status" value="1"/>
</dbReference>
<dbReference type="GO" id="GO:0010028">
    <property type="term" value="P:xanthophyll cycle"/>
    <property type="evidence" value="ECO:0007669"/>
    <property type="project" value="InterPro"/>
</dbReference>
<feature type="domain" description="VDE lipocalin" evidence="1">
    <location>
        <begin position="307"/>
        <end position="566"/>
    </location>
</feature>
<sequence length="596" mass="66847">MKSPIVPLRLQQWFVIVLAICKATSVLSFHVRSSSSGVSRNSLRVTFDWTNTGQGKTFFLSEYERLGGTEFGIKTTHTMLSVSSQASVPDVLHSTPSKEFAGKAVFILPHNADEIKSKFGAYSPYGSPSIFEAVEQLQRKAKWFSDGLVEAEIILLPDAEEDFSTIRQQILDANVLVAFNMQRDTDLSFVNDVFNERKKLSFIGGKELCQFALDCEGKKSPPSPFCGPYDPQSPSLSALLFPWSNDASGKRLEEQMMGLFDRWTSDDFTYALMLFFNQYVAPIDWVKHSIDATWEKGPVRNAQEFYSMISKCGDCVAKCVQDENCKECLDALTTVDTSDQVASYRTIVSYESELLRDFSYCILQKNNIFGCDAKIPTLPQVTPISTFRGEPLTKEVARQILIGHLDDENALDSSLKTDISWKVSAGANVAYDQFPSQNQIFYKSVDGRSMWYDPVFRVETIDGRNVWAKRHYRVRDGKIPGTFRFSVLDNGVTSDEFWTLVDVADDLSYIIFHYAGAARAVGQIYLGGLLCTSDGSLPSESERKEKIYPKLRSAGIDPWELFIVDNSEDSVGMIAAGPAPLDFYRKDVLKKIKELG</sequence>
<accession>A0A7S4ENJ0</accession>
<reference evidence="2" key="1">
    <citation type="submission" date="2021-01" db="EMBL/GenBank/DDBJ databases">
        <authorList>
            <person name="Corre E."/>
            <person name="Pelletier E."/>
            <person name="Niang G."/>
            <person name="Scheremetjew M."/>
            <person name="Finn R."/>
            <person name="Kale V."/>
            <person name="Holt S."/>
            <person name="Cochrane G."/>
            <person name="Meng A."/>
            <person name="Brown T."/>
            <person name="Cohen L."/>
        </authorList>
    </citation>
    <scope>NUCLEOTIDE SEQUENCE</scope>
    <source>
        <strain evidence="2">10249 10 AB</strain>
    </source>
</reference>
<dbReference type="InterPro" id="IPR010788">
    <property type="entry name" value="VDE_dom"/>
</dbReference>
<name>A0A7S4ENJ0_9STRA</name>